<dbReference type="RefSeq" id="WP_177219503.1">
    <property type="nucleotide sequence ID" value="NZ_FOXH01000021.1"/>
</dbReference>
<dbReference type="STRING" id="1079859.SAMN04515674_12133"/>
<sequence>MGGDITMKHLGAKGTYEFTLTAFIDNTEAQNSEFESLIYLRVYRKSDGTFLLSVPLDLKVIKGLTYANEACQRMYNFNASEFRYIGQGVMPDSFNEDGGYVFMWERCCRNNATNNIKITSSLFVGMLFYLETKPFFDKDGNEFINSTPDFKTPNGDFICIGDSFKMNMGAIDPDGDELRYSLVTPYRGFSSEQMPYGSIYTLIDFDNIPLIDWQPGFSASTAIPGPQPLNINISTGEIKVTTNQRGFFVFSVLVEEYRKGEKISSARRDFQLAVIDCLNEKPQNPEITYLNQPLHDLAGCPGTTYDLGITPPDPTLNYQWRLNGDNISGANTSSFRAENTGIYTVVATFKNKCAKRALSAESKISDAILPVIKISPKPLAFCEGKNIQISVKDSIGNTYEWLHNNQLLVNQTSSNLVVSTPGDYEVHVHDARYNCLRKDVSQVIMYENPRLSITSSSLEVCKEDEVILGSALLSPPTKSDTYQWYLNNQVLANERSEKITYQKKGRFGVEVTDVNGCKSTRQEIDIAERPSPTVDFDQPEVICGINADRVKLNGNPQGGTFIGAGVFNDYFVPSIAGAGSHPVTYKVKGNNGCFGTKDREIVVDKEIVLDLPKRFLATKDRPFKLSNKANRGDLSFYWYPGTGLDNDKIQIPEATLSIGQIYLLKVTSPLGCIINDTTKVYVSTVLYLPDAFTPNDDHINDSWEITNIDIFPDAEITIFDRWGETIFYSHGYAKAWDGTYNGLRVPVGAYVYQIITSDNIYRGNLSVIY</sequence>
<accession>A0A1I5YSP7</accession>
<evidence type="ECO:0000313" key="1">
    <source>
        <dbReference type="EMBL" id="SFQ47130.1"/>
    </source>
</evidence>
<dbReference type="NCBIfam" id="TIGR04131">
    <property type="entry name" value="Bac_Flav_CTERM"/>
    <property type="match status" value="1"/>
</dbReference>
<reference evidence="1 2" key="1">
    <citation type="submission" date="2016-10" db="EMBL/GenBank/DDBJ databases">
        <authorList>
            <person name="de Groot N.N."/>
        </authorList>
    </citation>
    <scope>NUCLEOTIDE SEQUENCE [LARGE SCALE GENOMIC DNA]</scope>
    <source>
        <strain evidence="2">E92,LMG 26720,CCM 7988</strain>
    </source>
</reference>
<gene>
    <name evidence="1" type="ORF">SAMN04515674_12133</name>
</gene>
<dbReference type="AlphaFoldDB" id="A0A1I5YSP7"/>
<proteinExistence type="predicted"/>
<dbReference type="Pfam" id="PF13585">
    <property type="entry name" value="CHU_C"/>
    <property type="match status" value="1"/>
</dbReference>
<organism evidence="1 2">
    <name type="scientific">Pseudarcicella hirudinis</name>
    <dbReference type="NCBI Taxonomy" id="1079859"/>
    <lineage>
        <taxon>Bacteria</taxon>
        <taxon>Pseudomonadati</taxon>
        <taxon>Bacteroidota</taxon>
        <taxon>Cytophagia</taxon>
        <taxon>Cytophagales</taxon>
        <taxon>Flectobacillaceae</taxon>
        <taxon>Pseudarcicella</taxon>
    </lineage>
</organism>
<dbReference type="InterPro" id="IPR013783">
    <property type="entry name" value="Ig-like_fold"/>
</dbReference>
<dbReference type="Gene3D" id="2.60.40.10">
    <property type="entry name" value="Immunoglobulins"/>
    <property type="match status" value="2"/>
</dbReference>
<dbReference type="InterPro" id="IPR026341">
    <property type="entry name" value="T9SS_type_B"/>
</dbReference>
<dbReference type="EMBL" id="FOXH01000021">
    <property type="protein sequence ID" value="SFQ47130.1"/>
    <property type="molecule type" value="Genomic_DNA"/>
</dbReference>
<keyword evidence="2" id="KW-1185">Reference proteome</keyword>
<evidence type="ECO:0000313" key="2">
    <source>
        <dbReference type="Proteomes" id="UP000199306"/>
    </source>
</evidence>
<name>A0A1I5YSP7_9BACT</name>
<protein>
    <submittedName>
        <fullName evidence="1">Gliding motility-associated C-terminal domain-containing protein</fullName>
    </submittedName>
</protein>
<dbReference type="Proteomes" id="UP000199306">
    <property type="component" value="Unassembled WGS sequence"/>
</dbReference>